<dbReference type="RefSeq" id="WP_245763881.1">
    <property type="nucleotide sequence ID" value="NZ_FOLO01000047.1"/>
</dbReference>
<evidence type="ECO:0000313" key="8">
    <source>
        <dbReference type="Proteomes" id="UP000198862"/>
    </source>
</evidence>
<dbReference type="PANTHER" id="PTHR36504:SF1">
    <property type="entry name" value="LIPOPOLYSACCHARIDE EXPORT SYSTEM PROTEIN LPTA"/>
    <property type="match status" value="1"/>
</dbReference>
<dbReference type="InterPro" id="IPR014340">
    <property type="entry name" value="LptA"/>
</dbReference>
<name>A0A1I1RIJ4_9GAMM</name>
<keyword evidence="3" id="KW-0574">Periplasm</keyword>
<protein>
    <submittedName>
        <fullName evidence="7">Lipopolysaccharide export system protein LptA</fullName>
    </submittedName>
</protein>
<dbReference type="GO" id="GO:0001530">
    <property type="term" value="F:lipopolysaccharide binding"/>
    <property type="evidence" value="ECO:0007669"/>
    <property type="project" value="InterPro"/>
</dbReference>
<evidence type="ECO:0000259" key="6">
    <source>
        <dbReference type="Pfam" id="PF03968"/>
    </source>
</evidence>
<dbReference type="GO" id="GO:0030288">
    <property type="term" value="C:outer membrane-bounded periplasmic space"/>
    <property type="evidence" value="ECO:0007669"/>
    <property type="project" value="TreeGrafter"/>
</dbReference>
<evidence type="ECO:0000256" key="4">
    <source>
        <dbReference type="SAM" id="MobiDB-lite"/>
    </source>
</evidence>
<keyword evidence="2 5" id="KW-0732">Signal</keyword>
<reference evidence="7 8" key="1">
    <citation type="submission" date="2016-10" db="EMBL/GenBank/DDBJ databases">
        <authorList>
            <person name="de Groot N.N."/>
        </authorList>
    </citation>
    <scope>NUCLEOTIDE SEQUENCE [LARGE SCALE GENOMIC DNA]</scope>
    <source>
        <strain evidence="7 8">DSM 6059</strain>
    </source>
</reference>
<dbReference type="InterPro" id="IPR052037">
    <property type="entry name" value="LPS_export_LptA"/>
</dbReference>
<feature type="signal peptide" evidence="5">
    <location>
        <begin position="1"/>
        <end position="26"/>
    </location>
</feature>
<evidence type="ECO:0000313" key="7">
    <source>
        <dbReference type="EMBL" id="SFD30320.1"/>
    </source>
</evidence>
<keyword evidence="8" id="KW-1185">Reference proteome</keyword>
<sequence length="185" mass="20570">MNNKMIYKKRFLIAALALVTNFTVHAKELVGKVAISADTQQADLKRNIVIFKNNVDIYHNDKNIKADLLEVHRRTELGKEKQLLIATGNPATFSGKLKDGKPVTASAKNIRYDVAAGTLTFNGNAKINQSGQSMSAKTIVYDHKQELITANKDKGSDQRVHTILTPVKKDKRPVKKEEKDNTGNN</sequence>
<dbReference type="GO" id="GO:0009279">
    <property type="term" value="C:cell outer membrane"/>
    <property type="evidence" value="ECO:0007669"/>
    <property type="project" value="TreeGrafter"/>
</dbReference>
<dbReference type="AlphaFoldDB" id="A0A1I1RIJ4"/>
<gene>
    <name evidence="7" type="ORF">SAMN02745724_04138</name>
</gene>
<dbReference type="GO" id="GO:0017089">
    <property type="term" value="F:glycolipid transfer activity"/>
    <property type="evidence" value="ECO:0007669"/>
    <property type="project" value="TreeGrafter"/>
</dbReference>
<feature type="domain" description="Organic solvent tolerance-like N-terminal" evidence="6">
    <location>
        <begin position="35"/>
        <end position="146"/>
    </location>
</feature>
<dbReference type="GO" id="GO:0015920">
    <property type="term" value="P:lipopolysaccharide transport"/>
    <property type="evidence" value="ECO:0007669"/>
    <property type="project" value="InterPro"/>
</dbReference>
<feature type="region of interest" description="Disordered" evidence="4">
    <location>
        <begin position="166"/>
        <end position="185"/>
    </location>
</feature>
<dbReference type="InterPro" id="IPR005653">
    <property type="entry name" value="OstA-like_N"/>
</dbReference>
<proteinExistence type="predicted"/>
<dbReference type="NCBIfam" id="TIGR03002">
    <property type="entry name" value="outer_YhbN_LptA"/>
    <property type="match status" value="1"/>
</dbReference>
<evidence type="ECO:0000256" key="5">
    <source>
        <dbReference type="SAM" id="SignalP"/>
    </source>
</evidence>
<dbReference type="STRING" id="1123010.SAMN02745724_04138"/>
<dbReference type="EMBL" id="FOLO01000047">
    <property type="protein sequence ID" value="SFD30320.1"/>
    <property type="molecule type" value="Genomic_DNA"/>
</dbReference>
<dbReference type="Pfam" id="PF03968">
    <property type="entry name" value="LptD_N"/>
    <property type="match status" value="1"/>
</dbReference>
<feature type="compositionally biased region" description="Basic and acidic residues" evidence="4">
    <location>
        <begin position="175"/>
        <end position="185"/>
    </location>
</feature>
<evidence type="ECO:0000256" key="2">
    <source>
        <dbReference type="ARBA" id="ARBA00022729"/>
    </source>
</evidence>
<organism evidence="7 8">
    <name type="scientific">Pseudoalteromonas denitrificans DSM 6059</name>
    <dbReference type="NCBI Taxonomy" id="1123010"/>
    <lineage>
        <taxon>Bacteria</taxon>
        <taxon>Pseudomonadati</taxon>
        <taxon>Pseudomonadota</taxon>
        <taxon>Gammaproteobacteria</taxon>
        <taxon>Alteromonadales</taxon>
        <taxon>Pseudoalteromonadaceae</taxon>
        <taxon>Pseudoalteromonas</taxon>
    </lineage>
</organism>
<dbReference type="Proteomes" id="UP000198862">
    <property type="component" value="Unassembled WGS sequence"/>
</dbReference>
<evidence type="ECO:0000256" key="3">
    <source>
        <dbReference type="ARBA" id="ARBA00022764"/>
    </source>
</evidence>
<accession>A0A1I1RIJ4</accession>
<dbReference type="PANTHER" id="PTHR36504">
    <property type="entry name" value="LIPOPOLYSACCHARIDE EXPORT SYSTEM PROTEIN LPTA"/>
    <property type="match status" value="1"/>
</dbReference>
<evidence type="ECO:0000256" key="1">
    <source>
        <dbReference type="ARBA" id="ARBA00022448"/>
    </source>
</evidence>
<dbReference type="Gene3D" id="2.60.450.10">
    <property type="entry name" value="Lipopolysaccharide (LPS) transport protein A like domain"/>
    <property type="match status" value="1"/>
</dbReference>
<keyword evidence="1" id="KW-0813">Transport</keyword>
<feature type="chain" id="PRO_5011658265" evidence="5">
    <location>
        <begin position="27"/>
        <end position="185"/>
    </location>
</feature>